<organism evidence="1 2">
    <name type="scientific">Cohnella lubricantis</name>
    <dbReference type="NCBI Taxonomy" id="2163172"/>
    <lineage>
        <taxon>Bacteria</taxon>
        <taxon>Bacillati</taxon>
        <taxon>Bacillota</taxon>
        <taxon>Bacilli</taxon>
        <taxon>Bacillales</taxon>
        <taxon>Paenibacillaceae</taxon>
        <taxon>Cohnella</taxon>
    </lineage>
</organism>
<protein>
    <submittedName>
        <fullName evidence="1">Uncharacterized protein</fullName>
    </submittedName>
</protein>
<accession>A0A841T9Y3</accession>
<dbReference type="EMBL" id="JACJVN010000009">
    <property type="protein sequence ID" value="MBB6676070.1"/>
    <property type="molecule type" value="Genomic_DNA"/>
</dbReference>
<dbReference type="AlphaFoldDB" id="A0A841T9Y3"/>
<keyword evidence="2" id="KW-1185">Reference proteome</keyword>
<reference evidence="1 2" key="1">
    <citation type="submission" date="2020-08" db="EMBL/GenBank/DDBJ databases">
        <title>Cohnella phylogeny.</title>
        <authorList>
            <person name="Dunlap C."/>
        </authorList>
    </citation>
    <scope>NUCLEOTIDE SEQUENCE [LARGE SCALE GENOMIC DNA]</scope>
    <source>
        <strain evidence="1 2">DSM 103658</strain>
    </source>
</reference>
<dbReference type="RefSeq" id="WP_185177376.1">
    <property type="nucleotide sequence ID" value="NZ_CBCSEP010000012.1"/>
</dbReference>
<proteinExistence type="predicted"/>
<gene>
    <name evidence="1" type="ORF">H4Q31_01875</name>
</gene>
<comment type="caution">
    <text evidence="1">The sequence shown here is derived from an EMBL/GenBank/DDBJ whole genome shotgun (WGS) entry which is preliminary data.</text>
</comment>
<evidence type="ECO:0000313" key="2">
    <source>
        <dbReference type="Proteomes" id="UP000574133"/>
    </source>
</evidence>
<evidence type="ECO:0000313" key="1">
    <source>
        <dbReference type="EMBL" id="MBB6676070.1"/>
    </source>
</evidence>
<sequence>MRIDNHAAWHLNINAAKQAPAQLRVESGVASEFLRRDSVEISEASRRLAEGAGRELPEGVVHQQPAKRFFSADLNGTLDRVLGGQSAEVREAVDAIIDRHFVPDGSDAADEGTRKALLELGLTEAQYIADNYLSREDARDFLAAMNQIAAYASTGTMDPSTGRMTYTAIPQKPLGAPDDYVAIDDLMKTVEPDTYERLAEAVRSGSNGEGDDYGSILIDFANRAAQNPKWTEDYLKNVRQANAYLNDTIAHNRFEGVDTSGLDDFLRELEAKLQNAGWGDSQLLQNNLKEFARLLDGREETDSHT</sequence>
<name>A0A841T9Y3_9BACL</name>
<dbReference type="Proteomes" id="UP000574133">
    <property type="component" value="Unassembled WGS sequence"/>
</dbReference>